<dbReference type="PANTHER" id="PTHR48050">
    <property type="entry name" value="STEROL 3-BETA-GLUCOSYLTRANSFERASE"/>
    <property type="match status" value="1"/>
</dbReference>
<dbReference type="Gene3D" id="3.40.50.2000">
    <property type="entry name" value="Glycogen Phosphorylase B"/>
    <property type="match status" value="2"/>
</dbReference>
<dbReference type="EMBL" id="DF933856">
    <property type="protein sequence ID" value="GAM43604.1"/>
    <property type="molecule type" value="Genomic_DNA"/>
</dbReference>
<evidence type="ECO:0000313" key="4">
    <source>
        <dbReference type="EMBL" id="GAM43604.1"/>
    </source>
</evidence>
<dbReference type="Pfam" id="PF03033">
    <property type="entry name" value="Glyco_transf_28"/>
    <property type="match status" value="1"/>
</dbReference>
<evidence type="ECO:0000259" key="3">
    <source>
        <dbReference type="Pfam" id="PF03033"/>
    </source>
</evidence>
<comment type="caution">
    <text evidence="4">The sequence shown here is derived from an EMBL/GenBank/DDBJ whole genome shotgun (WGS) entry which is preliminary data.</text>
</comment>
<gene>
    <name evidence="4" type="ORF">TCE0_060r18546</name>
</gene>
<reference evidence="5" key="1">
    <citation type="journal article" date="2015" name="Genome Announc.">
        <title>Draft genome sequence of Talaromyces cellulolyticus strain Y-94, a source of lignocellulosic biomass-degrading enzymes.</title>
        <authorList>
            <person name="Fujii T."/>
            <person name="Koike H."/>
            <person name="Sawayama S."/>
            <person name="Yano S."/>
            <person name="Inoue H."/>
        </authorList>
    </citation>
    <scope>NUCLEOTIDE SEQUENCE [LARGE SCALE GENOMIC DNA]</scope>
    <source>
        <strain evidence="5">Y-94</strain>
    </source>
</reference>
<dbReference type="GO" id="GO:0016906">
    <property type="term" value="F:sterol 3-beta-glucosyltransferase activity"/>
    <property type="evidence" value="ECO:0007669"/>
    <property type="project" value="UniProtKB-ARBA"/>
</dbReference>
<comment type="subcellular location">
    <subcellularLocation>
        <location evidence="1">Endomembrane system</location>
        <topology evidence="1">Peripheral membrane protein</topology>
    </subcellularLocation>
</comment>
<dbReference type="InterPro" id="IPR004276">
    <property type="entry name" value="GlycoTrans_28_N"/>
</dbReference>
<protein>
    <recommendedName>
        <fullName evidence="3">Glycosyltransferase family 28 N-terminal domain-containing protein</fullName>
    </recommendedName>
</protein>
<dbReference type="SUPFAM" id="SSF53756">
    <property type="entry name" value="UDP-Glycosyltransferase/glycogen phosphorylase"/>
    <property type="match status" value="1"/>
</dbReference>
<evidence type="ECO:0000313" key="5">
    <source>
        <dbReference type="Proteomes" id="UP000053095"/>
    </source>
</evidence>
<keyword evidence="5" id="KW-1185">Reference proteome</keyword>
<dbReference type="GO" id="GO:0012505">
    <property type="term" value="C:endomembrane system"/>
    <property type="evidence" value="ECO:0007669"/>
    <property type="project" value="UniProtKB-SubCell"/>
</dbReference>
<organism evidence="4 5">
    <name type="scientific">Talaromyces pinophilus</name>
    <name type="common">Penicillium pinophilum</name>
    <dbReference type="NCBI Taxonomy" id="128442"/>
    <lineage>
        <taxon>Eukaryota</taxon>
        <taxon>Fungi</taxon>
        <taxon>Dikarya</taxon>
        <taxon>Ascomycota</taxon>
        <taxon>Pezizomycotina</taxon>
        <taxon>Eurotiomycetes</taxon>
        <taxon>Eurotiomycetidae</taxon>
        <taxon>Eurotiales</taxon>
        <taxon>Trichocomaceae</taxon>
        <taxon>Talaromyces</taxon>
        <taxon>Talaromyces sect. Talaromyces</taxon>
    </lineage>
</organism>
<dbReference type="GO" id="GO:0005975">
    <property type="term" value="P:carbohydrate metabolic process"/>
    <property type="evidence" value="ECO:0007669"/>
    <property type="project" value="InterPro"/>
</dbReference>
<dbReference type="PANTHER" id="PTHR48050:SF13">
    <property type="entry name" value="STEROL 3-BETA-GLUCOSYLTRANSFERASE UGT80A2"/>
    <property type="match status" value="1"/>
</dbReference>
<keyword evidence="2" id="KW-0808">Transferase</keyword>
<sequence>MSTSMAPVDTPEDLETTAKLENMRLNIVFMLVGCRDEIKSIILVGQELLKKGHRVRVATHSIFQSVVLRTGLEFFSLSNDAQHPIARNDSGLVPGLSSSDQQEVFRGSKMLMHTLRKCWDACTHPGPDEGKPFVADAIIATPLAHAHIHCAERLAIPLHIMSISPWSPTRRFAHPLAQIQGGSEVDLEVQNYISYLLVEDSLGHEIYRVIDHFRRFTLRLPKLSLVKGMGFLGQFNIPHTYLWSPSLLPKPDDWNNLIDISGHVATANITPFTPSEDLSHFLKSAKDPVLVLLDLAQLSNPDSFLQTIKEASLKYDIYFLLDSKFQKVRSVPDIPTVFVLNSDPIEWLMPKISVLFTSGQFSSINLGLKFGKPMITLPLLRDQPFWSAAIHKAGLGSVPILEADFFSEKFIEAFRYCMQQDVRETAERLSEHGKLENGTVNAVKSFYRHLQSKMVQHSPTATDSASHPLRRTPLVPSSIMSAVPSRNTDMSKIESPSHPTQVTSSNSIEQVKPTFLVEAKGVSRNLMKAIVKPTVSHIADAYNKLETQNDSLAAKAIQKTDLSKTDMAMKVAKNVGFGSAVACGKIALLPFKSKFCNSQD</sequence>
<evidence type="ECO:0000256" key="1">
    <source>
        <dbReference type="ARBA" id="ARBA00004184"/>
    </source>
</evidence>
<name>A0A6V8HNM9_TALPI</name>
<proteinExistence type="predicted"/>
<dbReference type="InterPro" id="IPR002213">
    <property type="entry name" value="UDP_glucos_trans"/>
</dbReference>
<feature type="domain" description="Glycosyltransferase family 28 N-terminal" evidence="3">
    <location>
        <begin position="27"/>
        <end position="170"/>
    </location>
</feature>
<dbReference type="InterPro" id="IPR050426">
    <property type="entry name" value="Glycosyltransferase_28"/>
</dbReference>
<dbReference type="AlphaFoldDB" id="A0A6V8HNM9"/>
<evidence type="ECO:0000256" key="2">
    <source>
        <dbReference type="ARBA" id="ARBA00022679"/>
    </source>
</evidence>
<dbReference type="CDD" id="cd03784">
    <property type="entry name" value="GT1_Gtf-like"/>
    <property type="match status" value="1"/>
</dbReference>
<accession>A0A6V8HNM9</accession>
<dbReference type="Proteomes" id="UP000053095">
    <property type="component" value="Unassembled WGS sequence"/>
</dbReference>